<evidence type="ECO:0000313" key="2">
    <source>
        <dbReference type="Proteomes" id="UP001162164"/>
    </source>
</evidence>
<evidence type="ECO:0000313" key="1">
    <source>
        <dbReference type="EMBL" id="KAJ8952737.1"/>
    </source>
</evidence>
<dbReference type="Proteomes" id="UP001162164">
    <property type="component" value="Unassembled WGS sequence"/>
</dbReference>
<organism evidence="1 2">
    <name type="scientific">Molorchus minor</name>
    <dbReference type="NCBI Taxonomy" id="1323400"/>
    <lineage>
        <taxon>Eukaryota</taxon>
        <taxon>Metazoa</taxon>
        <taxon>Ecdysozoa</taxon>
        <taxon>Arthropoda</taxon>
        <taxon>Hexapoda</taxon>
        <taxon>Insecta</taxon>
        <taxon>Pterygota</taxon>
        <taxon>Neoptera</taxon>
        <taxon>Endopterygota</taxon>
        <taxon>Coleoptera</taxon>
        <taxon>Polyphaga</taxon>
        <taxon>Cucujiformia</taxon>
        <taxon>Chrysomeloidea</taxon>
        <taxon>Cerambycidae</taxon>
        <taxon>Lamiinae</taxon>
        <taxon>Monochamini</taxon>
        <taxon>Molorchus</taxon>
    </lineage>
</organism>
<keyword evidence="2" id="KW-1185">Reference proteome</keyword>
<sequence length="441" mass="50014">MVCKATAPLTTPDSSCDTGKRIDYDYSQSDSSTPDLARTILKARTIVFDVFPYIFRLKESIATIPKMIRAFPTFPEFSRFGPTLSRRLETPCLVQESIATIPEMIKHSNYSRIFPEFCSSPPEGWCLVSFPYIEDFGCEESITTIPEAIRALPILPELSRSIGPSCLVSLPNIFRFKESIAAIPEMIEHSRIFPILSELLPKARNTVFDVRGIDCDYSPKRSEPSRSCPNSPEAENYRVWCLYLDFQREDAGPQATPLASEAATAALAAQPPRQPRKARKLISARRAERLEQSFIVNNIKDGGQKRAILLRSLNEEYYILLRNLCTPRLPETKTYEDLVTILTDFFSPVKSLFAERLKFYTAQQEANESVSDWLARVKSLEQTAILVTNYKCRSRQRQPPAAAAVCQIIRYPEHQVRQVDIGERGVRNSDSQVPCLWLPQS</sequence>
<name>A0ABQ9IQH2_9CUCU</name>
<comment type="caution">
    <text evidence="1">The sequence shown here is derived from an EMBL/GenBank/DDBJ whole genome shotgun (WGS) entry which is preliminary data.</text>
</comment>
<dbReference type="EMBL" id="JAPWTJ010003705">
    <property type="protein sequence ID" value="KAJ8952737.1"/>
    <property type="molecule type" value="Genomic_DNA"/>
</dbReference>
<proteinExistence type="predicted"/>
<gene>
    <name evidence="1" type="ORF">NQ317_007948</name>
</gene>
<protein>
    <submittedName>
        <fullName evidence="1">Uncharacterized protein</fullName>
    </submittedName>
</protein>
<reference evidence="1" key="1">
    <citation type="journal article" date="2023" name="Insect Mol. Biol.">
        <title>Genome sequencing provides insights into the evolution of gene families encoding plant cell wall-degrading enzymes in longhorned beetles.</title>
        <authorList>
            <person name="Shin N.R."/>
            <person name="Okamura Y."/>
            <person name="Kirsch R."/>
            <person name="Pauchet Y."/>
        </authorList>
    </citation>
    <scope>NUCLEOTIDE SEQUENCE</scope>
    <source>
        <strain evidence="1">MMC_N1</strain>
    </source>
</reference>
<accession>A0ABQ9IQH2</accession>